<evidence type="ECO:0000256" key="1">
    <source>
        <dbReference type="SAM" id="MobiDB-lite"/>
    </source>
</evidence>
<feature type="compositionally biased region" description="Low complexity" evidence="1">
    <location>
        <begin position="121"/>
        <end position="144"/>
    </location>
</feature>
<proteinExistence type="predicted"/>
<protein>
    <submittedName>
        <fullName evidence="2">Uncharacterized protein</fullName>
    </submittedName>
</protein>
<name>A0A2T4BAJ0_9HYPO</name>
<keyword evidence="3" id="KW-1185">Reference proteome</keyword>
<evidence type="ECO:0000313" key="3">
    <source>
        <dbReference type="Proteomes" id="UP000241546"/>
    </source>
</evidence>
<accession>A0A2T4BAJ0</accession>
<gene>
    <name evidence="2" type="ORF">BBK36DRAFT_1159376</name>
</gene>
<feature type="region of interest" description="Disordered" evidence="1">
    <location>
        <begin position="225"/>
        <end position="246"/>
    </location>
</feature>
<sequence length="246" mass="27982">MADNQNTTTTPSADPNNNSTALRAAVKQQIQDILATRERDPTSISPETERRARFLLYIWDFAPYTRESEGLMDLSMEMERRVMVDAKYGGEEEPARLRGFNAELFRVENGDWLASALDDGVQQQQQQQQSVSQQEQQQQQQQQQPVTKAQNATATPSMPAAAATPAPPAKLSESAKLFEVFDFEAKSCETCRLQELEKRALSKENPELRSLLDLEYVGTIRVVKRTVKRKREDKSEKSSKRRKTKE</sequence>
<dbReference type="EMBL" id="KZ680213">
    <property type="protein sequence ID" value="PTB66337.1"/>
    <property type="molecule type" value="Genomic_DNA"/>
</dbReference>
<feature type="region of interest" description="Disordered" evidence="1">
    <location>
        <begin position="1"/>
        <end position="20"/>
    </location>
</feature>
<reference evidence="3" key="1">
    <citation type="submission" date="2016-07" db="EMBL/GenBank/DDBJ databases">
        <title>Multiple horizontal gene transfer events from other fungi enriched the ability of initially mycotrophic Trichoderma (Ascomycota) to feed on dead plant biomass.</title>
        <authorList>
            <consortium name="DOE Joint Genome Institute"/>
            <person name="Atanasova L."/>
            <person name="Chenthamara K."/>
            <person name="Zhang J."/>
            <person name="Grujic M."/>
            <person name="Henrissat B."/>
            <person name="Kuo A."/>
            <person name="Aerts A."/>
            <person name="Salamov A."/>
            <person name="Lipzen A."/>
            <person name="Labutti K."/>
            <person name="Barry K."/>
            <person name="Miao Y."/>
            <person name="Rahimi M.J."/>
            <person name="Shen Q."/>
            <person name="Grigoriev I.V."/>
            <person name="Kubicek C.P."/>
            <person name="Druzhinina I.S."/>
        </authorList>
    </citation>
    <scope>NUCLEOTIDE SEQUENCE [LARGE SCALE GENOMIC DNA]</scope>
    <source>
        <strain evidence="3">TUCIM 6016</strain>
    </source>
</reference>
<feature type="compositionally biased region" description="Low complexity" evidence="1">
    <location>
        <begin position="152"/>
        <end position="164"/>
    </location>
</feature>
<feature type="region of interest" description="Disordered" evidence="1">
    <location>
        <begin position="118"/>
        <end position="168"/>
    </location>
</feature>
<dbReference type="AlphaFoldDB" id="A0A2T4BAJ0"/>
<organism evidence="2 3">
    <name type="scientific">Trichoderma citrinoviride</name>
    <dbReference type="NCBI Taxonomy" id="58853"/>
    <lineage>
        <taxon>Eukaryota</taxon>
        <taxon>Fungi</taxon>
        <taxon>Dikarya</taxon>
        <taxon>Ascomycota</taxon>
        <taxon>Pezizomycotina</taxon>
        <taxon>Sordariomycetes</taxon>
        <taxon>Hypocreomycetidae</taxon>
        <taxon>Hypocreales</taxon>
        <taxon>Hypocreaceae</taxon>
        <taxon>Trichoderma</taxon>
    </lineage>
</organism>
<dbReference type="RefSeq" id="XP_024749657.1">
    <property type="nucleotide sequence ID" value="XM_024894194.1"/>
</dbReference>
<evidence type="ECO:0000313" key="2">
    <source>
        <dbReference type="EMBL" id="PTB66337.1"/>
    </source>
</evidence>
<dbReference type="GeneID" id="36602312"/>
<dbReference type="Proteomes" id="UP000241546">
    <property type="component" value="Unassembled WGS sequence"/>
</dbReference>